<protein>
    <submittedName>
        <fullName evidence="7">Chemotaxis protein MotB</fullName>
    </submittedName>
</protein>
<proteinExistence type="predicted"/>
<evidence type="ECO:0000256" key="2">
    <source>
        <dbReference type="ARBA" id="ARBA00022692"/>
    </source>
</evidence>
<dbReference type="GO" id="GO:0016020">
    <property type="term" value="C:membrane"/>
    <property type="evidence" value="ECO:0007669"/>
    <property type="project" value="UniProtKB-SubCell"/>
</dbReference>
<sequence>MSNDFERPIIIKRKKVISGGGHHGGAWKVAYADFVTAMMAFFMLMWLLNATTENQRKGLADYFSPEIPIARISGGGDGAMGGSSAFSQETLARDGVGGIGKDQGVVQQAFGTAGTMQALAEAEEAAAKEEEELAAAESTLLGLGGDSLVEELALTHVQTRLTDEGLVVEIFDLPDNRLFEPGSDTPKPQLVALAQMINRVATIVSNSAAIEGYTRARPIVEARDISWDLSSSRANRMRMLLIEAGFEGRRIQRVTGHADRSPKTERPMDYRNNRLEVVFLRTNPRAGSGRR</sequence>
<dbReference type="SUPFAM" id="SSF103088">
    <property type="entry name" value="OmpA-like"/>
    <property type="match status" value="1"/>
</dbReference>
<dbReference type="PANTHER" id="PTHR30329:SF21">
    <property type="entry name" value="LIPOPROTEIN YIAD-RELATED"/>
    <property type="match status" value="1"/>
</dbReference>
<reference evidence="7 8" key="1">
    <citation type="submission" date="2015-09" db="EMBL/GenBank/DDBJ databases">
        <authorList>
            <consortium name="Swine Surveillance"/>
        </authorList>
    </citation>
    <scope>NUCLEOTIDE SEQUENCE [LARGE SCALE GENOMIC DNA]</scope>
    <source>
        <strain evidence="7 8">CECT 5294</strain>
    </source>
</reference>
<name>A0A0P1EVU5_9RHOB</name>
<dbReference type="InterPro" id="IPR050330">
    <property type="entry name" value="Bact_OuterMem_StrucFunc"/>
</dbReference>
<dbReference type="EMBL" id="CYRX01000007">
    <property type="protein sequence ID" value="CUH58886.1"/>
    <property type="molecule type" value="Genomic_DNA"/>
</dbReference>
<evidence type="ECO:0000256" key="3">
    <source>
        <dbReference type="ARBA" id="ARBA00023136"/>
    </source>
</evidence>
<evidence type="ECO:0000256" key="5">
    <source>
        <dbReference type="SAM" id="Phobius"/>
    </source>
</evidence>
<evidence type="ECO:0000313" key="8">
    <source>
        <dbReference type="Proteomes" id="UP000051298"/>
    </source>
</evidence>
<keyword evidence="2 5" id="KW-0812">Transmembrane</keyword>
<evidence type="ECO:0000256" key="4">
    <source>
        <dbReference type="SAM" id="Coils"/>
    </source>
</evidence>
<dbReference type="Proteomes" id="UP000051298">
    <property type="component" value="Unassembled WGS sequence"/>
</dbReference>
<feature type="transmembrane region" description="Helical" evidence="5">
    <location>
        <begin position="29"/>
        <end position="48"/>
    </location>
</feature>
<gene>
    <name evidence="7" type="primary">motB</name>
    <name evidence="7" type="ORF">THS5294_00166</name>
</gene>
<comment type="subcellular location">
    <subcellularLocation>
        <location evidence="1">Membrane</location>
    </subcellularLocation>
</comment>
<accession>A0A0P1EVU5</accession>
<keyword evidence="4" id="KW-0175">Coiled coil</keyword>
<keyword evidence="3 5" id="KW-0472">Membrane</keyword>
<organism evidence="7 8">
    <name type="scientific">Thalassobacter stenotrophicus</name>
    <dbReference type="NCBI Taxonomy" id="266809"/>
    <lineage>
        <taxon>Bacteria</taxon>
        <taxon>Pseudomonadati</taxon>
        <taxon>Pseudomonadota</taxon>
        <taxon>Alphaproteobacteria</taxon>
        <taxon>Rhodobacterales</taxon>
        <taxon>Roseobacteraceae</taxon>
        <taxon>Thalassobacter</taxon>
    </lineage>
</organism>
<feature type="domain" description="Motility protein B-like N-terminal" evidence="6">
    <location>
        <begin position="13"/>
        <end position="65"/>
    </location>
</feature>
<dbReference type="AlphaFoldDB" id="A0A0P1EVU5"/>
<feature type="coiled-coil region" evidence="4">
    <location>
        <begin position="112"/>
        <end position="139"/>
    </location>
</feature>
<evidence type="ECO:0000259" key="6">
    <source>
        <dbReference type="Pfam" id="PF13677"/>
    </source>
</evidence>
<dbReference type="PANTHER" id="PTHR30329">
    <property type="entry name" value="STATOR ELEMENT OF FLAGELLAR MOTOR COMPLEX"/>
    <property type="match status" value="1"/>
</dbReference>
<evidence type="ECO:0000313" key="7">
    <source>
        <dbReference type="EMBL" id="CUH58886.1"/>
    </source>
</evidence>
<dbReference type="InterPro" id="IPR025713">
    <property type="entry name" value="MotB-like_N_dom"/>
</dbReference>
<dbReference type="Gene3D" id="3.30.1330.60">
    <property type="entry name" value="OmpA-like domain"/>
    <property type="match status" value="1"/>
</dbReference>
<dbReference type="eggNOG" id="COG1360">
    <property type="taxonomic scope" value="Bacteria"/>
</dbReference>
<dbReference type="Pfam" id="PF13677">
    <property type="entry name" value="MotB_plug"/>
    <property type="match status" value="1"/>
</dbReference>
<evidence type="ECO:0000256" key="1">
    <source>
        <dbReference type="ARBA" id="ARBA00004370"/>
    </source>
</evidence>
<keyword evidence="5" id="KW-1133">Transmembrane helix</keyword>
<dbReference type="RefSeq" id="WP_058122228.1">
    <property type="nucleotide sequence ID" value="NZ_CYRX01000007.1"/>
</dbReference>
<dbReference type="STRING" id="266809.PM03_07925"/>
<dbReference type="InterPro" id="IPR036737">
    <property type="entry name" value="OmpA-like_sf"/>
</dbReference>